<dbReference type="InParanoid" id="H2B0D8"/>
<dbReference type="GeneID" id="13883735"/>
<dbReference type="eggNOG" id="ENOG502S7KF">
    <property type="taxonomic scope" value="Eukaryota"/>
</dbReference>
<dbReference type="OrthoDB" id="4063473at2759"/>
<keyword evidence="3" id="KW-1185">Reference proteome</keyword>
<dbReference type="FunCoup" id="H2B0D8">
    <property type="interactions" value="72"/>
</dbReference>
<protein>
    <submittedName>
        <fullName evidence="2">Uncharacterized protein</fullName>
    </submittedName>
</protein>
<sequence>MDEATTTPKRYPDQHGGSNYSFANNSTIITPFKERALEEQRLKEALLLSVTPGLKRRLEIQASIEPLHNDPFEIRSYLRDLSSAIITQGSKNLYSKLDEERQHDKEDELNEAISPVKLDQDSSILKETFNEDLFERETPSQNNLQNESSSPLPYIPHDQILPSPELVSRESHSSRDKSAKTRTLTELLMSQLPTIRKGPKIRKLEPVNIKEVEVKQKSTETLITKKPLENPFIENSNFQQKPIEDDMPVDNMSIIDDNSIHESDNERELPFPEFSKASIPTQLHRSPVIKTRHALDAPNDSILNIIPNNYFSEDDDDSIMSYEPNIKPLSQSLLHTALNDFLNARNIKLSNKEWKRLQLESVDIMGDIISNLNNSDDQNSIDTILEISEKLNVSSSKDIFFQKCCNYLNLEQLNELERILYTGL</sequence>
<feature type="compositionally biased region" description="Polar residues" evidence="1">
    <location>
        <begin position="139"/>
        <end position="151"/>
    </location>
</feature>
<dbReference type="AlphaFoldDB" id="H2B0D8"/>
<dbReference type="RefSeq" id="XP_003959223.1">
    <property type="nucleotide sequence ID" value="XM_003959174.1"/>
</dbReference>
<reference evidence="2 3" key="1">
    <citation type="journal article" date="2011" name="Proc. Natl. Acad. Sci. U.S.A.">
        <title>Evolutionary erosion of yeast sex chromosomes by mating-type switching accidents.</title>
        <authorList>
            <person name="Gordon J.L."/>
            <person name="Armisen D."/>
            <person name="Proux-Wera E."/>
            <person name="Oheigeartaigh S.S."/>
            <person name="Byrne K.P."/>
            <person name="Wolfe K.H."/>
        </authorList>
    </citation>
    <scope>NUCLEOTIDE SEQUENCE [LARGE SCALE GENOMIC DNA]</scope>
    <source>
        <strain evidence="3">ATCC 22294 / BCRC 22015 / CBS 2517 / CECT 1963 / NBRC 1671 / NRRL Y-8276</strain>
    </source>
</reference>
<proteinExistence type="predicted"/>
<evidence type="ECO:0000313" key="2">
    <source>
        <dbReference type="EMBL" id="CCF60088.1"/>
    </source>
</evidence>
<dbReference type="HOGENOM" id="CLU_529016_0_0_1"/>
<organism evidence="2 3">
    <name type="scientific">Kazachstania africana (strain ATCC 22294 / BCRC 22015 / CBS 2517 / CECT 1963 / NBRC 1671 / NRRL Y-8276)</name>
    <name type="common">Yeast</name>
    <name type="synonym">Kluyveromyces africanus</name>
    <dbReference type="NCBI Taxonomy" id="1071382"/>
    <lineage>
        <taxon>Eukaryota</taxon>
        <taxon>Fungi</taxon>
        <taxon>Dikarya</taxon>
        <taxon>Ascomycota</taxon>
        <taxon>Saccharomycotina</taxon>
        <taxon>Saccharomycetes</taxon>
        <taxon>Saccharomycetales</taxon>
        <taxon>Saccharomycetaceae</taxon>
        <taxon>Kazachstania</taxon>
    </lineage>
</organism>
<dbReference type="Proteomes" id="UP000005220">
    <property type="component" value="Chromosome 10"/>
</dbReference>
<feature type="region of interest" description="Disordered" evidence="1">
    <location>
        <begin position="136"/>
        <end position="160"/>
    </location>
</feature>
<accession>H2B0D8</accession>
<dbReference type="EMBL" id="HE650830">
    <property type="protein sequence ID" value="CCF60088.1"/>
    <property type="molecule type" value="Genomic_DNA"/>
</dbReference>
<dbReference type="STRING" id="1071382.H2B0D8"/>
<gene>
    <name evidence="2" type="primary">KAFR0J00200</name>
    <name evidence="2" type="ORF">KAFR_0J00200</name>
</gene>
<name>H2B0D8_KAZAF</name>
<evidence type="ECO:0000256" key="1">
    <source>
        <dbReference type="SAM" id="MobiDB-lite"/>
    </source>
</evidence>
<dbReference type="KEGG" id="kaf:KAFR_0J00200"/>
<feature type="region of interest" description="Disordered" evidence="1">
    <location>
        <begin position="1"/>
        <end position="24"/>
    </location>
</feature>
<evidence type="ECO:0000313" key="3">
    <source>
        <dbReference type="Proteomes" id="UP000005220"/>
    </source>
</evidence>